<dbReference type="InterPro" id="IPR001474">
    <property type="entry name" value="GTP_CycHdrlase_I"/>
</dbReference>
<dbReference type="PROSITE" id="PS00860">
    <property type="entry name" value="GTP_CYCLOHYDROL_1_2"/>
    <property type="match status" value="1"/>
</dbReference>
<feature type="domain" description="GTP cyclohydrolase I" evidence="7">
    <location>
        <begin position="70"/>
        <end position="147"/>
    </location>
</feature>
<organism evidence="8">
    <name type="scientific">Prasinoderma coloniale</name>
    <dbReference type="NCBI Taxonomy" id="156133"/>
    <lineage>
        <taxon>Eukaryota</taxon>
        <taxon>Viridiplantae</taxon>
        <taxon>Prasinodermophyta</taxon>
        <taxon>Prasinodermophyceae</taxon>
        <taxon>Prasinodermales</taxon>
        <taxon>Prasinodermaceae</taxon>
        <taxon>Prasinoderma</taxon>
    </lineage>
</organism>
<dbReference type="AlphaFoldDB" id="A0A7R9U1U2"/>
<evidence type="ECO:0000256" key="5">
    <source>
        <dbReference type="ARBA" id="ARBA00022801"/>
    </source>
</evidence>
<evidence type="ECO:0000256" key="3">
    <source>
        <dbReference type="ARBA" id="ARBA00012715"/>
    </source>
</evidence>
<dbReference type="InterPro" id="IPR043133">
    <property type="entry name" value="GTP-CH-I_C/QueF"/>
</dbReference>
<dbReference type="GO" id="GO:0008270">
    <property type="term" value="F:zinc ion binding"/>
    <property type="evidence" value="ECO:0007669"/>
    <property type="project" value="TreeGrafter"/>
</dbReference>
<reference evidence="8" key="1">
    <citation type="submission" date="2021-01" db="EMBL/GenBank/DDBJ databases">
        <authorList>
            <person name="Corre E."/>
            <person name="Pelletier E."/>
            <person name="Niang G."/>
            <person name="Scheremetjew M."/>
            <person name="Finn R."/>
            <person name="Kale V."/>
            <person name="Holt S."/>
            <person name="Cochrane G."/>
            <person name="Meng A."/>
            <person name="Brown T."/>
            <person name="Cohen L."/>
        </authorList>
    </citation>
    <scope>NUCLEOTIDE SEQUENCE</scope>
    <source>
        <strain evidence="8">CCMP1413</strain>
    </source>
</reference>
<dbReference type="SUPFAM" id="SSF55620">
    <property type="entry name" value="Tetrahydrobiopterin biosynthesis enzymes-like"/>
    <property type="match status" value="1"/>
</dbReference>
<dbReference type="PANTHER" id="PTHR11109:SF7">
    <property type="entry name" value="GTP CYCLOHYDROLASE 1"/>
    <property type="match status" value="1"/>
</dbReference>
<keyword evidence="5" id="KW-0378">Hydrolase</keyword>
<gene>
    <name evidence="8" type="ORF">PCOL08062_LOCUS11645</name>
</gene>
<name>A0A7R9U1U2_9VIRI</name>
<dbReference type="EC" id="3.5.4.16" evidence="3"/>
<dbReference type="InterPro" id="IPR020602">
    <property type="entry name" value="GTP_CycHdrlase_I_dom"/>
</dbReference>
<evidence type="ECO:0000256" key="6">
    <source>
        <dbReference type="ARBA" id="ARBA00030854"/>
    </source>
</evidence>
<dbReference type="UniPathway" id="UPA00848">
    <property type="reaction ID" value="UER00151"/>
</dbReference>
<dbReference type="InterPro" id="IPR018234">
    <property type="entry name" value="GTP_CycHdrlase_I_CS"/>
</dbReference>
<comment type="similarity">
    <text evidence="2">Belongs to the GTP cyclohydrolase I family.</text>
</comment>
<dbReference type="GO" id="GO:0006729">
    <property type="term" value="P:tetrahydrobiopterin biosynthetic process"/>
    <property type="evidence" value="ECO:0007669"/>
    <property type="project" value="TreeGrafter"/>
</dbReference>
<sequence>MPTQQRAQQPERLAWHEHVALDLVSTCEHHLLPFSGVAHVGYLLAPADASDEGVVAASEEIPAAALGRARAQALVDHFATRLQVQERITEQVADALIGADVRACVGGRRIAGACVVIEAAHMCMSARGVRKPRSATVSVAVRGVLSAGGTAATARMVAALMSARTAATR</sequence>
<evidence type="ECO:0000256" key="1">
    <source>
        <dbReference type="ARBA" id="ARBA00005080"/>
    </source>
</evidence>
<evidence type="ECO:0000313" key="8">
    <source>
        <dbReference type="EMBL" id="CAD8250113.1"/>
    </source>
</evidence>
<protein>
    <recommendedName>
        <fullName evidence="4">GTP cyclohydrolase 1</fullName>
        <ecNumber evidence="3">3.5.4.16</ecNumber>
    </recommendedName>
    <alternativeName>
        <fullName evidence="6">GTP cyclohydrolase I</fullName>
    </alternativeName>
</protein>
<evidence type="ECO:0000259" key="7">
    <source>
        <dbReference type="Pfam" id="PF01227"/>
    </source>
</evidence>
<dbReference type="GO" id="GO:0005737">
    <property type="term" value="C:cytoplasm"/>
    <property type="evidence" value="ECO:0007669"/>
    <property type="project" value="TreeGrafter"/>
</dbReference>
<dbReference type="EMBL" id="HBDZ01015128">
    <property type="protein sequence ID" value="CAD8250113.1"/>
    <property type="molecule type" value="Transcribed_RNA"/>
</dbReference>
<proteinExistence type="inferred from homology"/>
<accession>A0A7R9U1U2</accession>
<dbReference type="Gene3D" id="3.30.1130.10">
    <property type="match status" value="1"/>
</dbReference>
<dbReference type="GO" id="GO:0003934">
    <property type="term" value="F:GTP cyclohydrolase I activity"/>
    <property type="evidence" value="ECO:0007669"/>
    <property type="project" value="UniProtKB-EC"/>
</dbReference>
<dbReference type="GO" id="GO:0046654">
    <property type="term" value="P:tetrahydrofolate biosynthetic process"/>
    <property type="evidence" value="ECO:0007669"/>
    <property type="project" value="InterPro"/>
</dbReference>
<feature type="domain" description="GTP cyclohydrolase I" evidence="7">
    <location>
        <begin position="21"/>
        <end position="43"/>
    </location>
</feature>
<evidence type="ECO:0000256" key="2">
    <source>
        <dbReference type="ARBA" id="ARBA00008085"/>
    </source>
</evidence>
<comment type="pathway">
    <text evidence="1">Cofactor biosynthesis; 7,8-dihydroneopterin triphosphate biosynthesis; 7,8-dihydroneopterin triphosphate from GTP: step 1/1.</text>
</comment>
<dbReference type="Pfam" id="PF01227">
    <property type="entry name" value="GTP_cyclohydroI"/>
    <property type="match status" value="2"/>
</dbReference>
<dbReference type="GO" id="GO:0005525">
    <property type="term" value="F:GTP binding"/>
    <property type="evidence" value="ECO:0007669"/>
    <property type="project" value="TreeGrafter"/>
</dbReference>
<evidence type="ECO:0000256" key="4">
    <source>
        <dbReference type="ARBA" id="ARBA00017272"/>
    </source>
</evidence>
<dbReference type="PANTHER" id="PTHR11109">
    <property type="entry name" value="GTP CYCLOHYDROLASE I"/>
    <property type="match status" value="1"/>
</dbReference>